<reference evidence="1 2" key="1">
    <citation type="journal article" date="2016" name="Sci. Rep.">
        <title>The Dendrobium catenatum Lindl. genome sequence provides insights into polysaccharide synthase, floral development and adaptive evolution.</title>
        <authorList>
            <person name="Zhang G.Q."/>
            <person name="Xu Q."/>
            <person name="Bian C."/>
            <person name="Tsai W.C."/>
            <person name="Yeh C.M."/>
            <person name="Liu K.W."/>
            <person name="Yoshida K."/>
            <person name="Zhang L.S."/>
            <person name="Chang S.B."/>
            <person name="Chen F."/>
            <person name="Shi Y."/>
            <person name="Su Y.Y."/>
            <person name="Zhang Y.Q."/>
            <person name="Chen L.J."/>
            <person name="Yin Y."/>
            <person name="Lin M."/>
            <person name="Huang H."/>
            <person name="Deng H."/>
            <person name="Wang Z.W."/>
            <person name="Zhu S.L."/>
            <person name="Zhao X."/>
            <person name="Deng C."/>
            <person name="Niu S.C."/>
            <person name="Huang J."/>
            <person name="Wang M."/>
            <person name="Liu G.H."/>
            <person name="Yang H.J."/>
            <person name="Xiao X.J."/>
            <person name="Hsiao Y.Y."/>
            <person name="Wu W.L."/>
            <person name="Chen Y.Y."/>
            <person name="Mitsuda N."/>
            <person name="Ohme-Takagi M."/>
            <person name="Luo Y.B."/>
            <person name="Van de Peer Y."/>
            <person name="Liu Z.J."/>
        </authorList>
    </citation>
    <scope>NUCLEOTIDE SEQUENCE [LARGE SCALE GENOMIC DNA]</scope>
    <source>
        <tissue evidence="1">The whole plant</tissue>
    </source>
</reference>
<gene>
    <name evidence="1" type="ORF">MA16_Dca017742</name>
</gene>
<organism evidence="1 2">
    <name type="scientific">Dendrobium catenatum</name>
    <dbReference type="NCBI Taxonomy" id="906689"/>
    <lineage>
        <taxon>Eukaryota</taxon>
        <taxon>Viridiplantae</taxon>
        <taxon>Streptophyta</taxon>
        <taxon>Embryophyta</taxon>
        <taxon>Tracheophyta</taxon>
        <taxon>Spermatophyta</taxon>
        <taxon>Magnoliopsida</taxon>
        <taxon>Liliopsida</taxon>
        <taxon>Asparagales</taxon>
        <taxon>Orchidaceae</taxon>
        <taxon>Epidendroideae</taxon>
        <taxon>Malaxideae</taxon>
        <taxon>Dendrobiinae</taxon>
        <taxon>Dendrobium</taxon>
    </lineage>
</organism>
<reference evidence="1 2" key="2">
    <citation type="journal article" date="2017" name="Nature">
        <title>The Apostasia genome and the evolution of orchids.</title>
        <authorList>
            <person name="Zhang G.Q."/>
            <person name="Liu K.W."/>
            <person name="Li Z."/>
            <person name="Lohaus R."/>
            <person name="Hsiao Y.Y."/>
            <person name="Niu S.C."/>
            <person name="Wang J.Y."/>
            <person name="Lin Y.C."/>
            <person name="Xu Q."/>
            <person name="Chen L.J."/>
            <person name="Yoshida K."/>
            <person name="Fujiwara S."/>
            <person name="Wang Z.W."/>
            <person name="Zhang Y.Q."/>
            <person name="Mitsuda N."/>
            <person name="Wang M."/>
            <person name="Liu G.H."/>
            <person name="Pecoraro L."/>
            <person name="Huang H.X."/>
            <person name="Xiao X.J."/>
            <person name="Lin M."/>
            <person name="Wu X.Y."/>
            <person name="Wu W.L."/>
            <person name="Chen Y.Y."/>
            <person name="Chang S.B."/>
            <person name="Sakamoto S."/>
            <person name="Ohme-Takagi M."/>
            <person name="Yagi M."/>
            <person name="Zeng S.J."/>
            <person name="Shen C.Y."/>
            <person name="Yeh C.M."/>
            <person name="Luo Y.B."/>
            <person name="Tsai W.C."/>
            <person name="Van de Peer Y."/>
            <person name="Liu Z.J."/>
        </authorList>
    </citation>
    <scope>NUCLEOTIDE SEQUENCE [LARGE SCALE GENOMIC DNA]</scope>
    <source>
        <tissue evidence="1">The whole plant</tissue>
    </source>
</reference>
<sequence>MQNVAVSTEKASKEVTSEIGPNIPVKNIFNALVEVEEGELMESVLNDNQEGKIVDKETKDSSVTEVNKEELDVAESGGIVSTGIEDQTIKTKPVQDCVALHPGRCSGRSSEFCTDRPSRYPYRPGR</sequence>
<proteinExistence type="predicted"/>
<name>A0A2I0W6Q5_9ASPA</name>
<dbReference type="AlphaFoldDB" id="A0A2I0W6Q5"/>
<dbReference type="EMBL" id="KZ502879">
    <property type="protein sequence ID" value="PKU71341.1"/>
    <property type="molecule type" value="Genomic_DNA"/>
</dbReference>
<evidence type="ECO:0000313" key="2">
    <source>
        <dbReference type="Proteomes" id="UP000233837"/>
    </source>
</evidence>
<evidence type="ECO:0000313" key="1">
    <source>
        <dbReference type="EMBL" id="PKU71341.1"/>
    </source>
</evidence>
<protein>
    <submittedName>
        <fullName evidence="1">Uncharacterized protein</fullName>
    </submittedName>
</protein>
<keyword evidence="2" id="KW-1185">Reference proteome</keyword>
<accession>A0A2I0W6Q5</accession>
<dbReference type="Proteomes" id="UP000233837">
    <property type="component" value="Unassembled WGS sequence"/>
</dbReference>